<feature type="transmembrane region" description="Helical" evidence="1">
    <location>
        <begin position="258"/>
        <end position="276"/>
    </location>
</feature>
<feature type="transmembrane region" description="Helical" evidence="1">
    <location>
        <begin position="339"/>
        <end position="362"/>
    </location>
</feature>
<dbReference type="AlphaFoldDB" id="A0AAN7UI73"/>
<keyword evidence="1" id="KW-0472">Membrane</keyword>
<feature type="transmembrane region" description="Helical" evidence="1">
    <location>
        <begin position="216"/>
        <end position="237"/>
    </location>
</feature>
<sequence length="384" mass="42289">MAPQAIEQYNKMAKTKKKASKNTRPYNALYVLIFAMASALAAWLMRIETGIKGIPVDFVELVEAKTYPNGTPMRTRYTGIEVVDNGLLFLVAAFAAGPLDWDHGVRLHQMHFLVQFFGVIAVWNVEACRAKNSWKLVSFTGLFVLFYQTIAGAAIIPLYYLSYVLISKSDGYYTAGRKVSLPYARGLLFSIAVGYLVPTLAMYAPGLSTSTLEFLIFLWQPSPGFVNILLFASSLLLSGGAASSRNAKNPDVKHLKRVYAAAAIVCAVNHFATLYVCATSEDPSSVSDWMATTTAGLHYIFQVDWWGCFIPTLLWAWITVYDVHRVLLGGASVARLVKWAVYIVGLTLALGPGGMLAVVWSWREDRLVMIESGIRGTAQKPKTA</sequence>
<keyword evidence="1" id="KW-0812">Transmembrane</keyword>
<feature type="transmembrane region" description="Helical" evidence="1">
    <location>
        <begin position="296"/>
        <end position="318"/>
    </location>
</feature>
<keyword evidence="1" id="KW-1133">Transmembrane helix</keyword>
<evidence type="ECO:0000256" key="1">
    <source>
        <dbReference type="SAM" id="Phobius"/>
    </source>
</evidence>
<proteinExistence type="predicted"/>
<protein>
    <submittedName>
        <fullName evidence="2">Uncharacterized protein</fullName>
    </submittedName>
</protein>
<keyword evidence="3" id="KW-1185">Reference proteome</keyword>
<accession>A0AAN7UI73</accession>
<evidence type="ECO:0000313" key="3">
    <source>
        <dbReference type="Proteomes" id="UP001305414"/>
    </source>
</evidence>
<dbReference type="Proteomes" id="UP001305414">
    <property type="component" value="Unassembled WGS sequence"/>
</dbReference>
<feature type="transmembrane region" description="Helical" evidence="1">
    <location>
        <begin position="145"/>
        <end position="166"/>
    </location>
</feature>
<name>A0AAN7UI73_9PEZI</name>
<evidence type="ECO:0000313" key="2">
    <source>
        <dbReference type="EMBL" id="KAK5628992.1"/>
    </source>
</evidence>
<gene>
    <name evidence="2" type="ORF">RRF57_004707</name>
</gene>
<reference evidence="2 3" key="1">
    <citation type="submission" date="2023-10" db="EMBL/GenBank/DDBJ databases">
        <title>Draft genome sequence of Xylaria bambusicola isolate GMP-LS, the root and basal stem rot pathogen of sugarcane in Indonesia.</title>
        <authorList>
            <person name="Selvaraj P."/>
            <person name="Muralishankar V."/>
            <person name="Muruganantham S."/>
            <person name="Sp S."/>
            <person name="Haryani S."/>
            <person name="Lau K.J.X."/>
            <person name="Naqvi N.I."/>
        </authorList>
    </citation>
    <scope>NUCLEOTIDE SEQUENCE [LARGE SCALE GENOMIC DNA]</scope>
    <source>
        <strain evidence="2">GMP-LS</strain>
    </source>
</reference>
<comment type="caution">
    <text evidence="2">The sequence shown here is derived from an EMBL/GenBank/DDBJ whole genome shotgun (WGS) entry which is preliminary data.</text>
</comment>
<feature type="transmembrane region" description="Helical" evidence="1">
    <location>
        <begin position="187"/>
        <end position="204"/>
    </location>
</feature>
<dbReference type="EMBL" id="JAWHQM010000010">
    <property type="protein sequence ID" value="KAK5628992.1"/>
    <property type="molecule type" value="Genomic_DNA"/>
</dbReference>
<feature type="transmembrane region" description="Helical" evidence="1">
    <location>
        <begin position="26"/>
        <end position="45"/>
    </location>
</feature>
<organism evidence="2 3">
    <name type="scientific">Xylaria bambusicola</name>
    <dbReference type="NCBI Taxonomy" id="326684"/>
    <lineage>
        <taxon>Eukaryota</taxon>
        <taxon>Fungi</taxon>
        <taxon>Dikarya</taxon>
        <taxon>Ascomycota</taxon>
        <taxon>Pezizomycotina</taxon>
        <taxon>Sordariomycetes</taxon>
        <taxon>Xylariomycetidae</taxon>
        <taxon>Xylariales</taxon>
        <taxon>Xylariaceae</taxon>
        <taxon>Xylaria</taxon>
    </lineage>
</organism>